<evidence type="ECO:0000259" key="2">
    <source>
        <dbReference type="Pfam" id="PF01979"/>
    </source>
</evidence>
<dbReference type="Proteomes" id="UP000070383">
    <property type="component" value="Unassembled WGS sequence"/>
</dbReference>
<feature type="domain" description="Amidohydrolase-related" evidence="2">
    <location>
        <begin position="55"/>
        <end position="389"/>
    </location>
</feature>
<accession>A0A133KI69</accession>
<dbReference type="STRING" id="33036.HMPREF3200_00120"/>
<dbReference type="PANTHER" id="PTHR43794">
    <property type="entry name" value="AMINOHYDROLASE SSNA-RELATED"/>
    <property type="match status" value="1"/>
</dbReference>
<dbReference type="SUPFAM" id="SSF51556">
    <property type="entry name" value="Metallo-dependent hydrolases"/>
    <property type="match status" value="1"/>
</dbReference>
<dbReference type="InterPro" id="IPR050287">
    <property type="entry name" value="MTA/SAH_deaminase"/>
</dbReference>
<protein>
    <submittedName>
        <fullName evidence="3">Putative chlorohydrolase/aminohydrolase</fullName>
    </submittedName>
</protein>
<dbReference type="NCBIfam" id="TIGR03314">
    <property type="entry name" value="Se_ssnA"/>
    <property type="match status" value="1"/>
</dbReference>
<gene>
    <name evidence="3" type="ORF">HMPREF3200_00120</name>
</gene>
<name>A0A133KI69_9FIRM</name>
<dbReference type="NCBIfam" id="NF005540">
    <property type="entry name" value="PRK07203.1"/>
    <property type="match status" value="1"/>
</dbReference>
<evidence type="ECO:0000256" key="1">
    <source>
        <dbReference type="ARBA" id="ARBA00022801"/>
    </source>
</evidence>
<dbReference type="InterPro" id="IPR006680">
    <property type="entry name" value="Amidohydro-rel"/>
</dbReference>
<dbReference type="Gene3D" id="2.30.40.10">
    <property type="entry name" value="Urease, subunit C, domain 1"/>
    <property type="match status" value="1"/>
</dbReference>
<dbReference type="PATRIC" id="fig|33036.3.peg.123"/>
<evidence type="ECO:0000313" key="3">
    <source>
        <dbReference type="EMBL" id="KWZ79262.1"/>
    </source>
</evidence>
<dbReference type="OrthoDB" id="9807210at2"/>
<evidence type="ECO:0000313" key="4">
    <source>
        <dbReference type="Proteomes" id="UP000070383"/>
    </source>
</evidence>
<keyword evidence="1 3" id="KW-0378">Hydrolase</keyword>
<dbReference type="AlphaFoldDB" id="A0A133KI69"/>
<dbReference type="Pfam" id="PF01979">
    <property type="entry name" value="Amidohydro_1"/>
    <property type="match status" value="1"/>
</dbReference>
<reference evidence="4" key="1">
    <citation type="submission" date="2016-01" db="EMBL/GenBank/DDBJ databases">
        <authorList>
            <person name="Mitreva M."/>
            <person name="Pepin K.H."/>
            <person name="Mihindukulasuriya K.A."/>
            <person name="Fulton R."/>
            <person name="Fronick C."/>
            <person name="O'Laughlin M."/>
            <person name="Miner T."/>
            <person name="Herter B."/>
            <person name="Rosa B.A."/>
            <person name="Cordes M."/>
            <person name="Tomlinson C."/>
            <person name="Wollam A."/>
            <person name="Palsikar V.B."/>
            <person name="Mardis E.R."/>
            <person name="Wilson R.K."/>
        </authorList>
    </citation>
    <scope>NUCLEOTIDE SEQUENCE [LARGE SCALE GENOMIC DNA]</scope>
    <source>
        <strain evidence="4">MJR8151</strain>
    </source>
</reference>
<dbReference type="GO" id="GO:0016810">
    <property type="term" value="F:hydrolase activity, acting on carbon-nitrogen (but not peptide) bonds"/>
    <property type="evidence" value="ECO:0007669"/>
    <property type="project" value="InterPro"/>
</dbReference>
<keyword evidence="4" id="KW-1185">Reference proteome</keyword>
<dbReference type="Gene3D" id="3.20.20.140">
    <property type="entry name" value="Metal-dependent hydrolases"/>
    <property type="match status" value="1"/>
</dbReference>
<organism evidence="3 4">
    <name type="scientific">Anaerococcus tetradius</name>
    <dbReference type="NCBI Taxonomy" id="33036"/>
    <lineage>
        <taxon>Bacteria</taxon>
        <taxon>Bacillati</taxon>
        <taxon>Bacillota</taxon>
        <taxon>Tissierellia</taxon>
        <taxon>Tissierellales</taxon>
        <taxon>Peptoniphilaceae</taxon>
        <taxon>Anaerococcus</taxon>
    </lineage>
</organism>
<dbReference type="InterPro" id="IPR011059">
    <property type="entry name" value="Metal-dep_hydrolase_composite"/>
</dbReference>
<proteinExistence type="predicted"/>
<dbReference type="InterPro" id="IPR017700">
    <property type="entry name" value="Aminohydrolase_SsnA"/>
</dbReference>
<dbReference type="SUPFAM" id="SSF51338">
    <property type="entry name" value="Composite domain of metallo-dependent hydrolases"/>
    <property type="match status" value="1"/>
</dbReference>
<dbReference type="EMBL" id="LRPM01000004">
    <property type="protein sequence ID" value="KWZ79262.1"/>
    <property type="molecule type" value="Genomic_DNA"/>
</dbReference>
<sequence>MIITAKAIIANDEANNFYENSAIFIKDNLIKDIGKTEDIIKKYPNEEVIDKSDKLVMPGLICAHSHIYSSYARGMAASKPTDNFFHVLENLWWALDKQLKLEDVKINGLVTYMESIQNGVTTIIDHHAGPNSIEGSLFTLAEAAKEVGMRASLCYELSDRDGMEKRDQGIKENIAWIKQAQKEDDMLSGLFGIHASFTVSDETLDKAREAMEGVYDGYHVHVAEGIEDQWETIRKHGKRVVERLEDFDIFSDHTLSIHNVHVNEREMDILKHHNAMAVFNPESNMNNAVGCPPILRMLEKGILVGLGTDAYTNDMFESMKVSNILLAHNACDPTKGFAETLQLQFQNNPKIMDRYLERKVGRIEEGAYADIITIDYDPHTPLNANNWGGHALFGLTGRLVNDSIINGEFVMKDKIIVKVDQAKIHAESRQRAKEIWPNI</sequence>
<comment type="caution">
    <text evidence="3">The sequence shown here is derived from an EMBL/GenBank/DDBJ whole genome shotgun (WGS) entry which is preliminary data.</text>
</comment>
<dbReference type="InterPro" id="IPR032466">
    <property type="entry name" value="Metal_Hydrolase"/>
</dbReference>
<dbReference type="PANTHER" id="PTHR43794:SF11">
    <property type="entry name" value="AMIDOHYDROLASE-RELATED DOMAIN-CONTAINING PROTEIN"/>
    <property type="match status" value="1"/>
</dbReference>
<dbReference type="RefSeq" id="WP_060928844.1">
    <property type="nucleotide sequence ID" value="NZ_KQ955247.1"/>
</dbReference>